<evidence type="ECO:0000256" key="3">
    <source>
        <dbReference type="ARBA" id="ARBA00022825"/>
    </source>
</evidence>
<dbReference type="AlphaFoldDB" id="A0A8F9S0J0"/>
<dbReference type="EMBL" id="MT571491">
    <property type="protein sequence ID" value="QYL00114.1"/>
    <property type="molecule type" value="mRNA"/>
</dbReference>
<dbReference type="FunFam" id="2.40.10.10:FF:000068">
    <property type="entry name" value="transmembrane protease serine 2"/>
    <property type="match status" value="1"/>
</dbReference>
<comment type="similarity">
    <text evidence="5">Belongs to the peptidase S1 family. CLIP subfamily.</text>
</comment>
<evidence type="ECO:0000256" key="4">
    <source>
        <dbReference type="ARBA" id="ARBA00023157"/>
    </source>
</evidence>
<evidence type="ECO:0000259" key="7">
    <source>
        <dbReference type="PROSITE" id="PS50240"/>
    </source>
</evidence>
<evidence type="ECO:0000256" key="2">
    <source>
        <dbReference type="ARBA" id="ARBA00022801"/>
    </source>
</evidence>
<dbReference type="SUPFAM" id="SSF50494">
    <property type="entry name" value="Trypsin-like serine proteases"/>
    <property type="match status" value="1"/>
</dbReference>
<name>A0A8F9S0J0_FRAOC</name>
<keyword evidence="4" id="KW-1015">Disulfide bond</keyword>
<dbReference type="Gene3D" id="2.40.10.10">
    <property type="entry name" value="Trypsin-like serine proteases"/>
    <property type="match status" value="1"/>
</dbReference>
<keyword evidence="3 6" id="KW-0720">Serine protease</keyword>
<dbReference type="InterPro" id="IPR050430">
    <property type="entry name" value="Peptidase_S1"/>
</dbReference>
<dbReference type="InterPro" id="IPR033116">
    <property type="entry name" value="TRYPSIN_SER"/>
</dbReference>
<dbReference type="PROSITE" id="PS00135">
    <property type="entry name" value="TRYPSIN_SER"/>
    <property type="match status" value="1"/>
</dbReference>
<dbReference type="PANTHER" id="PTHR24276:SF91">
    <property type="entry name" value="AT26814P-RELATED"/>
    <property type="match status" value="1"/>
</dbReference>
<gene>
    <name evidence="8" type="primary">SP2</name>
</gene>
<dbReference type="InterPro" id="IPR043504">
    <property type="entry name" value="Peptidase_S1_PA_chymotrypsin"/>
</dbReference>
<organism evidence="8">
    <name type="scientific">Frankliniella occidentalis</name>
    <name type="common">Western flower thrips</name>
    <name type="synonym">Euthrips occidentalis</name>
    <dbReference type="NCBI Taxonomy" id="133901"/>
    <lineage>
        <taxon>Eukaryota</taxon>
        <taxon>Metazoa</taxon>
        <taxon>Ecdysozoa</taxon>
        <taxon>Arthropoda</taxon>
        <taxon>Hexapoda</taxon>
        <taxon>Insecta</taxon>
        <taxon>Pterygota</taxon>
        <taxon>Neoptera</taxon>
        <taxon>Paraneoptera</taxon>
        <taxon>Thysanoptera</taxon>
        <taxon>Terebrantia</taxon>
        <taxon>Thripoidea</taxon>
        <taxon>Thripidae</taxon>
        <taxon>Frankliniella</taxon>
    </lineage>
</organism>
<dbReference type="InterPro" id="IPR001314">
    <property type="entry name" value="Peptidase_S1A"/>
</dbReference>
<dbReference type="CDD" id="cd00190">
    <property type="entry name" value="Tryp_SPc"/>
    <property type="match status" value="1"/>
</dbReference>
<reference evidence="8" key="1">
    <citation type="submission" date="2020-06" db="EMBL/GenBank/DDBJ databases">
        <authorList>
            <person name="Tao Z."/>
        </authorList>
    </citation>
    <scope>NUCLEOTIDE SEQUENCE</scope>
</reference>
<protein>
    <submittedName>
        <fullName evidence="8">Serine protease</fullName>
    </submittedName>
</protein>
<evidence type="ECO:0000256" key="6">
    <source>
        <dbReference type="RuleBase" id="RU363034"/>
    </source>
</evidence>
<accession>A0A8F9S0J0</accession>
<dbReference type="PROSITE" id="PS50240">
    <property type="entry name" value="TRYPSIN_DOM"/>
    <property type="match status" value="1"/>
</dbReference>
<proteinExistence type="evidence at transcript level"/>
<dbReference type="InterPro" id="IPR009003">
    <property type="entry name" value="Peptidase_S1_PA"/>
</dbReference>
<keyword evidence="2 6" id="KW-0378">Hydrolase</keyword>
<dbReference type="GO" id="GO:0004252">
    <property type="term" value="F:serine-type endopeptidase activity"/>
    <property type="evidence" value="ECO:0007669"/>
    <property type="project" value="InterPro"/>
</dbReference>
<dbReference type="PROSITE" id="PS00134">
    <property type="entry name" value="TRYPSIN_HIS"/>
    <property type="match status" value="1"/>
</dbReference>
<evidence type="ECO:0000256" key="1">
    <source>
        <dbReference type="ARBA" id="ARBA00022670"/>
    </source>
</evidence>
<evidence type="ECO:0000256" key="5">
    <source>
        <dbReference type="ARBA" id="ARBA00024195"/>
    </source>
</evidence>
<dbReference type="PANTHER" id="PTHR24276">
    <property type="entry name" value="POLYSERASE-RELATED"/>
    <property type="match status" value="1"/>
</dbReference>
<feature type="domain" description="Peptidase S1" evidence="7">
    <location>
        <begin position="77"/>
        <end position="307"/>
    </location>
</feature>
<dbReference type="PRINTS" id="PR00722">
    <property type="entry name" value="CHYMOTRYPSIN"/>
</dbReference>
<evidence type="ECO:0000313" key="8">
    <source>
        <dbReference type="EMBL" id="QYL00114.1"/>
    </source>
</evidence>
<keyword evidence="1 6" id="KW-0645">Protease</keyword>
<dbReference type="GO" id="GO:0006508">
    <property type="term" value="P:proteolysis"/>
    <property type="evidence" value="ECO:0007669"/>
    <property type="project" value="UniProtKB-KW"/>
</dbReference>
<dbReference type="InterPro" id="IPR001254">
    <property type="entry name" value="Trypsin_dom"/>
</dbReference>
<dbReference type="FunFam" id="2.40.10.10:FF:000002">
    <property type="entry name" value="Transmembrane protease serine"/>
    <property type="match status" value="1"/>
</dbReference>
<dbReference type="Pfam" id="PF00089">
    <property type="entry name" value="Trypsin"/>
    <property type="match status" value="1"/>
</dbReference>
<dbReference type="SMART" id="SM00020">
    <property type="entry name" value="Tryp_SPc"/>
    <property type="match status" value="1"/>
</dbReference>
<sequence>MTDGIPPQADSGLPQRQAQVLAHPSVAAQQLRPQAAMGPYSTALVLLACGLAAAHALPPRRVPREALGSWGGITPYIVNGTKADIKDVPYQLSMEQLFMHVCGASIVSENYAVSAAHCVAGASPWMIRVRAGSTWTFLFNWMGKTSGIKNVWYHSGFTFDKMDHDVSVLQLKKTLSFGPTIQPIALPAAGEELPSGATGVVSGWGTLSEGALLTAFHLRKLEIPLWTKDECAKLYAKPQTAVTENMLCGGNFEGDSCQGDSGGPLVSGGKLVGIVSWGEGCNENGKPGIYSKVSSSDIRSFIQEHANL</sequence>
<dbReference type="InterPro" id="IPR018114">
    <property type="entry name" value="TRYPSIN_HIS"/>
</dbReference>